<dbReference type="RefSeq" id="WP_343838746.1">
    <property type="nucleotide sequence ID" value="NZ_BAAADO010000002.1"/>
</dbReference>
<dbReference type="InterPro" id="IPR038010">
    <property type="entry name" value="YhfW_C"/>
</dbReference>
<dbReference type="Proteomes" id="UP001500880">
    <property type="component" value="Unassembled WGS sequence"/>
</dbReference>
<dbReference type="Gene3D" id="3.30.9.10">
    <property type="entry name" value="D-Amino Acid Oxidase, subunit A, domain 2"/>
    <property type="match status" value="1"/>
</dbReference>
<dbReference type="Gene3D" id="3.50.50.60">
    <property type="entry name" value="FAD/NAD(P)-binding domain"/>
    <property type="match status" value="1"/>
</dbReference>
<feature type="domain" description="Rieske" evidence="6">
    <location>
        <begin position="421"/>
        <end position="510"/>
    </location>
</feature>
<comment type="caution">
    <text evidence="7">The sequence shown here is derived from an EMBL/GenBank/DDBJ whole genome shotgun (WGS) entry which is preliminary data.</text>
</comment>
<evidence type="ECO:0000256" key="5">
    <source>
        <dbReference type="ARBA" id="ARBA00023157"/>
    </source>
</evidence>
<dbReference type="InterPro" id="IPR036922">
    <property type="entry name" value="Rieske_2Fe-2S_sf"/>
</dbReference>
<evidence type="ECO:0000313" key="7">
    <source>
        <dbReference type="EMBL" id="GAA0488071.1"/>
    </source>
</evidence>
<dbReference type="Pfam" id="PF01266">
    <property type="entry name" value="DAO"/>
    <property type="match status" value="1"/>
</dbReference>
<proteinExistence type="predicted"/>
<evidence type="ECO:0000259" key="6">
    <source>
        <dbReference type="PROSITE" id="PS51296"/>
    </source>
</evidence>
<dbReference type="PROSITE" id="PS51296">
    <property type="entry name" value="RIESKE"/>
    <property type="match status" value="1"/>
</dbReference>
<name>A0ABN1B112_9BACI</name>
<dbReference type="PRINTS" id="PR00162">
    <property type="entry name" value="RIESKE"/>
</dbReference>
<dbReference type="SUPFAM" id="SSF51971">
    <property type="entry name" value="Nucleotide-binding domain"/>
    <property type="match status" value="1"/>
</dbReference>
<dbReference type="InterPro" id="IPR036188">
    <property type="entry name" value="FAD/NAD-bd_sf"/>
</dbReference>
<evidence type="ECO:0000256" key="4">
    <source>
        <dbReference type="ARBA" id="ARBA00023014"/>
    </source>
</evidence>
<sequence length="510" mass="57353">MKNQMPSFPEPFWRDSVEFDRYDSLDKDTEADVVIVGGGITGITAGYLLQKEGMNVVILEASNILNGTTGHTTAKITAQHDIIYDELINHFGLEKAHDYYEANMRAKTFIEDIIKEHDIDCDYKEQDAIIYSTSDQTQMNLETEWKAYEQLGIERDFLDDVPLPIDVKGALVMKYQAQFHPLKYLKHLVDDFLQNGGTIYEKTTAVDVQEEARPKVITRPGHKVAAQYVISASHFPFYDFKGGYFSRMYASRSYVLGIKANKEFPGGMYLSADQPTRSLRSASYNGEEMIIVGGEGHKTGHGTNTMKHYEALQDFANRTFGIQEFLYRWSAQDLTTLDKVPYIGRFKSNEPNILIATGFRKWGMTTSTAAAQLLTDIILKKDNPSEELYRPSRFNADPSLRKFVGQNLDVAGHFVKGKVGMTSKSIDDLNPEEGAVVKVDGERAGAYKDKNGKLYVVNTTCTHMGCELEWNNGEHTWDCPCHGSRFSIEGDVIEGPAERPLSQIDVEDGS</sequence>
<organism evidence="7 8">
    <name type="scientific">Salinibacillus aidingensis</name>
    <dbReference type="NCBI Taxonomy" id="237684"/>
    <lineage>
        <taxon>Bacteria</taxon>
        <taxon>Bacillati</taxon>
        <taxon>Bacillota</taxon>
        <taxon>Bacilli</taxon>
        <taxon>Bacillales</taxon>
        <taxon>Bacillaceae</taxon>
        <taxon>Salinibacillus</taxon>
    </lineage>
</organism>
<evidence type="ECO:0000256" key="3">
    <source>
        <dbReference type="ARBA" id="ARBA00023004"/>
    </source>
</evidence>
<dbReference type="SUPFAM" id="SSF50022">
    <property type="entry name" value="ISP domain"/>
    <property type="match status" value="1"/>
</dbReference>
<dbReference type="EMBL" id="BAAADO010000002">
    <property type="protein sequence ID" value="GAA0488071.1"/>
    <property type="molecule type" value="Genomic_DNA"/>
</dbReference>
<dbReference type="InterPro" id="IPR017941">
    <property type="entry name" value="Rieske_2Fe-2S"/>
</dbReference>
<dbReference type="Pfam" id="PF00355">
    <property type="entry name" value="Rieske"/>
    <property type="match status" value="1"/>
</dbReference>
<keyword evidence="8" id="KW-1185">Reference proteome</keyword>
<dbReference type="Gene3D" id="2.102.10.10">
    <property type="entry name" value="Rieske [2Fe-2S] iron-sulphur domain"/>
    <property type="match status" value="1"/>
</dbReference>
<dbReference type="InterPro" id="IPR006076">
    <property type="entry name" value="FAD-dep_OxRdtase"/>
</dbReference>
<evidence type="ECO:0000313" key="8">
    <source>
        <dbReference type="Proteomes" id="UP001500880"/>
    </source>
</evidence>
<protein>
    <submittedName>
        <fullName evidence="7">FAD-dependent oxidoreductase</fullName>
    </submittedName>
</protein>
<keyword evidence="3" id="KW-0408">Iron</keyword>
<dbReference type="InterPro" id="IPR005805">
    <property type="entry name" value="Rieske_Fe-S_prot_C"/>
</dbReference>
<evidence type="ECO:0000256" key="2">
    <source>
        <dbReference type="ARBA" id="ARBA00022723"/>
    </source>
</evidence>
<dbReference type="PANTHER" id="PTHR13847:SF274">
    <property type="entry name" value="RIESKE 2FE-2S IRON-SULFUR PROTEIN YHFW-RELATED"/>
    <property type="match status" value="1"/>
</dbReference>
<reference evidence="7 8" key="1">
    <citation type="journal article" date="2019" name="Int. J. Syst. Evol. Microbiol.">
        <title>The Global Catalogue of Microorganisms (GCM) 10K type strain sequencing project: providing services to taxonomists for standard genome sequencing and annotation.</title>
        <authorList>
            <consortium name="The Broad Institute Genomics Platform"/>
            <consortium name="The Broad Institute Genome Sequencing Center for Infectious Disease"/>
            <person name="Wu L."/>
            <person name="Ma J."/>
        </authorList>
    </citation>
    <scope>NUCLEOTIDE SEQUENCE [LARGE SCALE GENOMIC DNA]</scope>
    <source>
        <strain evidence="7 8">JCM 12389</strain>
    </source>
</reference>
<evidence type="ECO:0000256" key="1">
    <source>
        <dbReference type="ARBA" id="ARBA00022714"/>
    </source>
</evidence>
<keyword evidence="2" id="KW-0479">Metal-binding</keyword>
<dbReference type="CDD" id="cd03477">
    <property type="entry name" value="Rieske_YhfW_C"/>
    <property type="match status" value="1"/>
</dbReference>
<keyword evidence="4" id="KW-0411">Iron-sulfur</keyword>
<dbReference type="PANTHER" id="PTHR13847">
    <property type="entry name" value="SARCOSINE DEHYDROGENASE-RELATED"/>
    <property type="match status" value="1"/>
</dbReference>
<keyword evidence="1" id="KW-0001">2Fe-2S</keyword>
<accession>A0ABN1B112</accession>
<gene>
    <name evidence="7" type="ORF">GCM10008986_12060</name>
</gene>
<keyword evidence="5" id="KW-1015">Disulfide bond</keyword>